<dbReference type="Gene3D" id="3.80.10.10">
    <property type="entry name" value="Ribonuclease Inhibitor"/>
    <property type="match status" value="1"/>
</dbReference>
<feature type="compositionally biased region" description="Gly residues" evidence="1">
    <location>
        <begin position="86"/>
        <end position="97"/>
    </location>
</feature>
<feature type="compositionally biased region" description="Basic residues" evidence="1">
    <location>
        <begin position="169"/>
        <end position="180"/>
    </location>
</feature>
<feature type="compositionally biased region" description="Acidic residues" evidence="1">
    <location>
        <begin position="1628"/>
        <end position="1650"/>
    </location>
</feature>
<accession>A0A9W7G8S1</accession>
<comment type="caution">
    <text evidence="2">The sequence shown here is derived from an EMBL/GenBank/DDBJ whole genome shotgun (WGS) entry which is preliminary data.</text>
</comment>
<evidence type="ECO:0000256" key="1">
    <source>
        <dbReference type="SAM" id="MobiDB-lite"/>
    </source>
</evidence>
<feature type="compositionally biased region" description="Acidic residues" evidence="1">
    <location>
        <begin position="521"/>
        <end position="530"/>
    </location>
</feature>
<dbReference type="PANTHER" id="PTHR24114:SF2">
    <property type="entry name" value="F-BOX DOMAIN-CONTAINING PROTEIN-RELATED"/>
    <property type="match status" value="1"/>
</dbReference>
<feature type="region of interest" description="Disordered" evidence="1">
    <location>
        <begin position="354"/>
        <end position="385"/>
    </location>
</feature>
<dbReference type="InterPro" id="IPR001611">
    <property type="entry name" value="Leu-rich_rpt"/>
</dbReference>
<proteinExistence type="predicted"/>
<evidence type="ECO:0000313" key="3">
    <source>
        <dbReference type="Proteomes" id="UP001165065"/>
    </source>
</evidence>
<dbReference type="SMART" id="SM00368">
    <property type="entry name" value="LRR_RI"/>
    <property type="match status" value="6"/>
</dbReference>
<dbReference type="Proteomes" id="UP001165065">
    <property type="component" value="Unassembled WGS sequence"/>
</dbReference>
<feature type="compositionally biased region" description="Polar residues" evidence="1">
    <location>
        <begin position="149"/>
        <end position="163"/>
    </location>
</feature>
<feature type="compositionally biased region" description="Basic and acidic residues" evidence="1">
    <location>
        <begin position="354"/>
        <end position="369"/>
    </location>
</feature>
<reference evidence="3" key="1">
    <citation type="journal article" date="2023" name="Commun. Biol.">
        <title>Genome analysis of Parmales, the sister group of diatoms, reveals the evolutionary specialization of diatoms from phago-mixotrophs to photoautotrophs.</title>
        <authorList>
            <person name="Ban H."/>
            <person name="Sato S."/>
            <person name="Yoshikawa S."/>
            <person name="Yamada K."/>
            <person name="Nakamura Y."/>
            <person name="Ichinomiya M."/>
            <person name="Sato N."/>
            <person name="Blanc-Mathieu R."/>
            <person name="Endo H."/>
            <person name="Kuwata A."/>
            <person name="Ogata H."/>
        </authorList>
    </citation>
    <scope>NUCLEOTIDE SEQUENCE [LARGE SCALE GENOMIC DNA]</scope>
</reference>
<dbReference type="PANTHER" id="PTHR24114">
    <property type="entry name" value="LEUCINE RICH REPEAT FAMILY PROTEIN"/>
    <property type="match status" value="1"/>
</dbReference>
<dbReference type="OrthoDB" id="120976at2759"/>
<sequence>MPRGRVDSMQLPGMQRGRVRTDSFNLPSQAMAFIDSIPGQEKYRKGNNRLGNLNEGKRSRTESRGSMSAGLLARRPPMGMSMQIMGGTGQSPTGGGFAEEDENNSRTGRSSVSSMSGRRSSRGPRDTAGGGGRMRRPSTTGDAPRGNRLSMSSMRNQRRQTGGATALGRQRKKSGGRFGRKSVIQQNTAALPVAPQRNRNKNNNRNNHKKADNLEKMHVVFDVTDPKAKVKRHWEASLTNDLSFFMYPSLVVGSMKKESPMWSLREEKMTEEESMNDPAMKVTKASAHPILDDKMIEGEEYLRKKMRDTMYQRELEKRQKELKEGENRQKNLLAAALGSGHDDKDHDYNVEVAEEPDHQNDDGEEAKSNEEEEAEAEKREKNKLSNRRGKLFKASILRRASAVPKSSVMVLGSKKKTAKAQSQSVEAYTSIMKRGGKLRRAIRSVEKLNTKAHDKRAILERVEKFIPTNLRDTKVAIMSYALSKQLKDQAANIFLTNLEPENGDKYDSHPNSSMRTMPRLEEEDDKEDPTETGLEKKGIENFGNVDNHHHGFQHYFYVGMGEAGHMGEFSEGQVDLHNKHEFIGESARQSFFDRFQRIAINQYDEGASPSKAVERLNEDHRGSPSSKNIMAMAGALSRTRLFSMGMESTADLELEEENGEVEKEDPLAKLHPMDKYLATCIERNIAPEPLLVKKSYFSGESFDEWAKETKEAEEGTHTYKEDFFKKLKSNLKFKHSVDNLIYKNFGIGDEKARALAGALANMPFIRLVDVSYNRLTDKSLPNFLDSLVNHKTLMNLNLSGNAINSVVAETIRDFMKGTTALRVLIMENCGITDKELDIFSTGFLDNSVVTNLGLSRNKIRSRGGEIFGDLFEKNCSLEMLDLGHNMISGSGAVAFGRGLKDNTRLKVINLEVNRMGCEGTMAIGQSLNTNKTLEELNLEYNGVEMKGCFVMAAVLRKNTSLKKMSLLGNALGEQGGRCLMRAMMEGMVCWLKMTGCTFQSDLSLDYDYSNPEKAYDLDLGDPYGAALLNELTNMAVTKELCGFSHVKHFTEKNKQGQYVKGNSIEMNFEKNRENIVELIGKIQERVRQMRRSSMNDGLREKQTLLLKEIKLKLRDEFKKVHSSLPKEGRLSFYFKCDKRLPGPMDCLTDNAIETWIAIIHHAKTEEDRINWLKLVMCDYYVTTTQIQYVLDKLDSMQSDHMKLDRRQVLLRAWMKILDSDKKFAFMSKQLELGDRKGLAKMLGFTRFKLNFLNPTGHWRLDLGDANHKEVWHMILTLEGKERVASKKSSRGDTSQKGNFSNFRNEKLNGAPCDLASMGHEVLPGTLEFDYVSTNRPPKDATPCTEEMFKDWLESLGINDSLQEPPGGVMFQMYLTHAACQHYFSVQQACKLIMNVASGKDQSDAAVAMFARIVDLENFDELLRMREIKPKWKQNIVNRLGWLNIGNPMKPEGAYDLDMMETDQRLMLRVLTNMGAEEPGVHVLDVKKSDLSMQEVYGNSSMLGVPMKKHAKLEYAEVKGELIPNFDIRKKYLNHFLVGEKPMRDGVFTVVTQLNELKKANRVTSGPIKKQYELYLREQERAKKNWSHAGGKVKAMNAFSARTRQKTMYTVKVKDRNGSFHSLNYEVFDDDDGLNDVDEEDEEEGGDEAGGEEMGRGEGWGGGMSKVTFGAIASAISPSSSPGTQSRNVRHRVAFQGSGGQ</sequence>
<feature type="compositionally biased region" description="Low complexity" evidence="1">
    <location>
        <begin position="1670"/>
        <end position="1681"/>
    </location>
</feature>
<dbReference type="InterPro" id="IPR052394">
    <property type="entry name" value="LRR-containing"/>
</dbReference>
<dbReference type="EMBL" id="BRYA01001158">
    <property type="protein sequence ID" value="GMI39803.1"/>
    <property type="molecule type" value="Genomic_DNA"/>
</dbReference>
<dbReference type="SUPFAM" id="SSF52047">
    <property type="entry name" value="RNI-like"/>
    <property type="match status" value="1"/>
</dbReference>
<keyword evidence="3" id="KW-1185">Reference proteome</keyword>
<feature type="region of interest" description="Disordered" evidence="1">
    <location>
        <begin position="38"/>
        <end position="212"/>
    </location>
</feature>
<organism evidence="2 3">
    <name type="scientific">Triparma columacea</name>
    <dbReference type="NCBI Taxonomy" id="722753"/>
    <lineage>
        <taxon>Eukaryota</taxon>
        <taxon>Sar</taxon>
        <taxon>Stramenopiles</taxon>
        <taxon>Ochrophyta</taxon>
        <taxon>Bolidophyceae</taxon>
        <taxon>Parmales</taxon>
        <taxon>Triparmaceae</taxon>
        <taxon>Triparma</taxon>
    </lineage>
</organism>
<feature type="compositionally biased region" description="Low complexity" evidence="1">
    <location>
        <begin position="105"/>
        <end position="118"/>
    </location>
</feature>
<dbReference type="Pfam" id="PF13516">
    <property type="entry name" value="LRR_6"/>
    <property type="match status" value="2"/>
</dbReference>
<dbReference type="InterPro" id="IPR032675">
    <property type="entry name" value="LRR_dom_sf"/>
</dbReference>
<protein>
    <submittedName>
        <fullName evidence="2">Uncharacterized protein</fullName>
    </submittedName>
</protein>
<feature type="compositionally biased region" description="Basic residues" evidence="1">
    <location>
        <begin position="198"/>
        <end position="208"/>
    </location>
</feature>
<feature type="region of interest" description="Disordered" evidence="1">
    <location>
        <begin position="499"/>
        <end position="533"/>
    </location>
</feature>
<gene>
    <name evidence="2" type="ORF">TrCOL_g3692</name>
</gene>
<evidence type="ECO:0000313" key="2">
    <source>
        <dbReference type="EMBL" id="GMI39803.1"/>
    </source>
</evidence>
<name>A0A9W7G8S1_9STRA</name>
<feature type="region of interest" description="Disordered" evidence="1">
    <location>
        <begin position="1628"/>
        <end position="1700"/>
    </location>
</feature>